<keyword evidence="4" id="KW-0732">Signal</keyword>
<organism evidence="6 7">
    <name type="scientific">Plakobranchus ocellatus</name>
    <dbReference type="NCBI Taxonomy" id="259542"/>
    <lineage>
        <taxon>Eukaryota</taxon>
        <taxon>Metazoa</taxon>
        <taxon>Spiralia</taxon>
        <taxon>Lophotrochozoa</taxon>
        <taxon>Mollusca</taxon>
        <taxon>Gastropoda</taxon>
        <taxon>Heterobranchia</taxon>
        <taxon>Euthyneura</taxon>
        <taxon>Panpulmonata</taxon>
        <taxon>Sacoglossa</taxon>
        <taxon>Placobranchoidea</taxon>
        <taxon>Plakobranchidae</taxon>
        <taxon>Plakobranchus</taxon>
    </lineage>
</organism>
<gene>
    <name evidence="6" type="ORF">PoB_005787500</name>
</gene>
<reference evidence="6 7" key="1">
    <citation type="journal article" date="2021" name="Elife">
        <title>Chloroplast acquisition without the gene transfer in kleptoplastic sea slugs, Plakobranchus ocellatus.</title>
        <authorList>
            <person name="Maeda T."/>
            <person name="Takahashi S."/>
            <person name="Yoshida T."/>
            <person name="Shimamura S."/>
            <person name="Takaki Y."/>
            <person name="Nagai Y."/>
            <person name="Toyoda A."/>
            <person name="Suzuki Y."/>
            <person name="Arimoto A."/>
            <person name="Ishii H."/>
            <person name="Satoh N."/>
            <person name="Nishiyama T."/>
            <person name="Hasebe M."/>
            <person name="Maruyama T."/>
            <person name="Minagawa J."/>
            <person name="Obokata J."/>
            <person name="Shigenobu S."/>
        </authorList>
    </citation>
    <scope>NUCLEOTIDE SEQUENCE [LARGE SCALE GENOMIC DNA]</scope>
</reference>
<comment type="caution">
    <text evidence="6">The sequence shown here is derived from an EMBL/GenBank/DDBJ whole genome shotgun (WGS) entry which is preliminary data.</text>
</comment>
<dbReference type="GO" id="GO:0060070">
    <property type="term" value="P:canonical Wnt signaling pathway"/>
    <property type="evidence" value="ECO:0007669"/>
    <property type="project" value="TreeGrafter"/>
</dbReference>
<feature type="signal peptide" evidence="4">
    <location>
        <begin position="1"/>
        <end position="21"/>
    </location>
</feature>
<evidence type="ECO:0000259" key="5">
    <source>
        <dbReference type="PROSITE" id="PS50038"/>
    </source>
</evidence>
<evidence type="ECO:0000313" key="6">
    <source>
        <dbReference type="EMBL" id="GFO31370.1"/>
    </source>
</evidence>
<dbReference type="AlphaFoldDB" id="A0AAV4CHU7"/>
<name>A0AAV4CHU7_9GAST</name>
<dbReference type="PANTHER" id="PTHR11309">
    <property type="entry name" value="FRIZZLED"/>
    <property type="match status" value="1"/>
</dbReference>
<protein>
    <submittedName>
        <fullName evidence="6">Robofrizzled</fullName>
    </submittedName>
</protein>
<keyword evidence="7" id="KW-1185">Reference proteome</keyword>
<comment type="caution">
    <text evidence="3">Lacks conserved residue(s) required for the propagation of feature annotation.</text>
</comment>
<dbReference type="SUPFAM" id="SSF63501">
    <property type="entry name" value="Frizzled cysteine-rich domain"/>
    <property type="match status" value="1"/>
</dbReference>
<feature type="domain" description="FZ" evidence="5">
    <location>
        <begin position="109"/>
        <end position="173"/>
    </location>
</feature>
<evidence type="ECO:0000256" key="3">
    <source>
        <dbReference type="PROSITE-ProRule" id="PRU00090"/>
    </source>
</evidence>
<dbReference type="SMART" id="SM00063">
    <property type="entry name" value="FRI"/>
    <property type="match status" value="1"/>
</dbReference>
<keyword evidence="1" id="KW-0217">Developmental protein</keyword>
<evidence type="ECO:0000256" key="4">
    <source>
        <dbReference type="SAM" id="SignalP"/>
    </source>
</evidence>
<dbReference type="InterPro" id="IPR015526">
    <property type="entry name" value="Frizzled/SFRP"/>
</dbReference>
<accession>A0AAV4CHU7</accession>
<dbReference type="GO" id="GO:0017147">
    <property type="term" value="F:Wnt-protein binding"/>
    <property type="evidence" value="ECO:0007669"/>
    <property type="project" value="TreeGrafter"/>
</dbReference>
<dbReference type="Pfam" id="PF01392">
    <property type="entry name" value="Fz"/>
    <property type="match status" value="1"/>
</dbReference>
<dbReference type="GO" id="GO:0005886">
    <property type="term" value="C:plasma membrane"/>
    <property type="evidence" value="ECO:0007669"/>
    <property type="project" value="TreeGrafter"/>
</dbReference>
<evidence type="ECO:0000256" key="1">
    <source>
        <dbReference type="ARBA" id="ARBA00022473"/>
    </source>
</evidence>
<dbReference type="Gene3D" id="1.10.2000.10">
    <property type="entry name" value="Frizzled cysteine-rich domain"/>
    <property type="match status" value="1"/>
</dbReference>
<dbReference type="PROSITE" id="PS50038">
    <property type="entry name" value="FZ"/>
    <property type="match status" value="1"/>
</dbReference>
<proteinExistence type="predicted"/>
<feature type="chain" id="PRO_5043921112" evidence="4">
    <location>
        <begin position="22"/>
        <end position="373"/>
    </location>
</feature>
<dbReference type="InterPro" id="IPR020067">
    <property type="entry name" value="Frizzled_dom"/>
</dbReference>
<dbReference type="EMBL" id="BLXT01006392">
    <property type="protein sequence ID" value="GFO31370.1"/>
    <property type="molecule type" value="Genomic_DNA"/>
</dbReference>
<keyword evidence="2" id="KW-1015">Disulfide bond</keyword>
<dbReference type="GO" id="GO:0042813">
    <property type="term" value="F:Wnt receptor activity"/>
    <property type="evidence" value="ECO:0007669"/>
    <property type="project" value="TreeGrafter"/>
</dbReference>
<evidence type="ECO:0000256" key="2">
    <source>
        <dbReference type="ARBA" id="ARBA00023157"/>
    </source>
</evidence>
<dbReference type="InterPro" id="IPR036790">
    <property type="entry name" value="Frizzled_dom_sf"/>
</dbReference>
<dbReference type="Proteomes" id="UP000735302">
    <property type="component" value="Unassembled WGS sequence"/>
</dbReference>
<evidence type="ECO:0000313" key="7">
    <source>
        <dbReference type="Proteomes" id="UP000735302"/>
    </source>
</evidence>
<sequence>MDIPESVSCTLILLFVAAASASPLSQVPISTAFSSSSASVSSFSVIDSHLKKTSSPAHCSPVEVTKCSPFYIDAQMPNVFGDYSQTKASKTLRDVLIKLGSTNRLVTSFLCSVFIPPCPSSSKDASKSTMLPLPCRGMCEEALRQSRGALASSPSESWPLRCHTLPTENCFAFDEKSGLRYVKSGLNSKSRRQHKTEVASFASLEVELGPEVEIADNGDDDEFKVEIVSLTSSQIPARRYDIADLGDPELFQGWVDVQGNGAANDYCRVVGKAKRRFLSCNLAGNSGQGHHYVSKLGFDVGHPGTWFMRDMDGDGRDDYCRCVGTKSKSRVTCMKAGQYGFYGSTIQGGDEHTYTMPGSIHCTDRLVNQVFGE</sequence>
<dbReference type="GO" id="GO:0035567">
    <property type="term" value="P:non-canonical Wnt signaling pathway"/>
    <property type="evidence" value="ECO:0007669"/>
    <property type="project" value="TreeGrafter"/>
</dbReference>